<gene>
    <name evidence="1" type="primary">queF_3</name>
    <name evidence="1" type="ORF">CM83_6835</name>
</gene>
<reference evidence="2" key="3">
    <citation type="submission" date="2014-09" db="EMBL/GenBank/DDBJ databases">
        <authorList>
            <person name="Magalhaes I.L.F."/>
            <person name="Oliveira U."/>
            <person name="Santos F.R."/>
            <person name="Vidigal T.H.D.A."/>
            <person name="Brescovit A.D."/>
            <person name="Santos A.J."/>
        </authorList>
    </citation>
    <scope>NUCLEOTIDE SEQUENCE</scope>
</reference>
<dbReference type="EMBL" id="GBRD01009628">
    <property type="protein sequence ID" value="JAG56196.1"/>
    <property type="molecule type" value="Transcribed_RNA"/>
</dbReference>
<reference evidence="1" key="2">
    <citation type="submission" date="2014-07" db="EMBL/GenBank/DDBJ databases">
        <authorList>
            <person name="Hull J."/>
        </authorList>
    </citation>
    <scope>NUCLEOTIDE SEQUENCE</scope>
</reference>
<protein>
    <submittedName>
        <fullName evidence="1">NADPH-dependent 7-cyano-7-deazaguanine reductase</fullName>
    </submittedName>
</protein>
<feature type="non-terminal residue" evidence="1">
    <location>
        <position position="1"/>
    </location>
</feature>
<name>A0A0A9Z809_LYGHE</name>
<evidence type="ECO:0000313" key="1">
    <source>
        <dbReference type="EMBL" id="JAG40584.1"/>
    </source>
</evidence>
<accession>A0A0A9Z809</accession>
<proteinExistence type="predicted"/>
<reference evidence="1" key="1">
    <citation type="journal article" date="2014" name="PLoS ONE">
        <title>Transcriptome-Based Identification of ABC Transporters in the Western Tarnished Plant Bug Lygus hesperus.</title>
        <authorList>
            <person name="Hull J.J."/>
            <person name="Chaney K."/>
            <person name="Geib S.M."/>
            <person name="Fabrick J.A."/>
            <person name="Brent C.S."/>
            <person name="Walsh D."/>
            <person name="Lavine L.C."/>
        </authorList>
    </citation>
    <scope>NUCLEOTIDE SEQUENCE</scope>
</reference>
<organism evidence="1">
    <name type="scientific">Lygus hesperus</name>
    <name type="common">Western plant bug</name>
    <dbReference type="NCBI Taxonomy" id="30085"/>
    <lineage>
        <taxon>Eukaryota</taxon>
        <taxon>Metazoa</taxon>
        <taxon>Ecdysozoa</taxon>
        <taxon>Arthropoda</taxon>
        <taxon>Hexapoda</taxon>
        <taxon>Insecta</taxon>
        <taxon>Pterygota</taxon>
        <taxon>Neoptera</taxon>
        <taxon>Paraneoptera</taxon>
        <taxon>Hemiptera</taxon>
        <taxon>Heteroptera</taxon>
        <taxon>Panheteroptera</taxon>
        <taxon>Cimicomorpha</taxon>
        <taxon>Miridae</taxon>
        <taxon>Mirini</taxon>
        <taxon>Lygus</taxon>
    </lineage>
</organism>
<sequence length="164" mass="19017">HLRRHHIETFCCLPRLKAMLSNFNEHPKVKLLHDILEGITEEHRDLTSIRPMEVAATYATVTSRPTRIHKPPKNGNLIGRRTMKYITTLIGETIEIVNITVEASEIVPLLDQLGSHLRKHQIETFCCIPELKSSLLAFNEFPQVRKLLDIIEEMRTGEHRERLQ</sequence>
<dbReference type="AlphaFoldDB" id="A0A0A9Z809"/>
<evidence type="ECO:0000313" key="2">
    <source>
        <dbReference type="EMBL" id="JAG56196.1"/>
    </source>
</evidence>
<dbReference type="EMBL" id="GBHO01003020">
    <property type="protein sequence ID" value="JAG40584.1"/>
    <property type="molecule type" value="Transcribed_RNA"/>
</dbReference>